<evidence type="ECO:0000256" key="7">
    <source>
        <dbReference type="ARBA" id="ARBA00022898"/>
    </source>
</evidence>
<dbReference type="GO" id="GO:0016829">
    <property type="term" value="F:lyase activity"/>
    <property type="evidence" value="ECO:0007669"/>
    <property type="project" value="UniProtKB-KW"/>
</dbReference>
<comment type="caution">
    <text evidence="13">The sequence shown here is derived from an EMBL/GenBank/DDBJ whole genome shotgun (WGS) entry which is preliminary data.</text>
</comment>
<dbReference type="PANTHER" id="PTHR11601">
    <property type="entry name" value="CYSTEINE DESULFURYLASE FAMILY MEMBER"/>
    <property type="match status" value="1"/>
</dbReference>
<dbReference type="InterPro" id="IPR016454">
    <property type="entry name" value="Cysteine_dSase"/>
</dbReference>
<comment type="subunit">
    <text evidence="4">Homodimer.</text>
</comment>
<keyword evidence="7" id="KW-0663">Pyridoxal phosphate</keyword>
<dbReference type="Gene3D" id="3.40.640.10">
    <property type="entry name" value="Type I PLP-dependent aspartate aminotransferase-like (Major domain)"/>
    <property type="match status" value="1"/>
</dbReference>
<evidence type="ECO:0000256" key="10">
    <source>
        <dbReference type="ARBA" id="ARBA00039054"/>
    </source>
</evidence>
<proteinExistence type="inferred from homology"/>
<keyword evidence="6" id="KW-0808">Transferase</keyword>
<evidence type="ECO:0000256" key="6">
    <source>
        <dbReference type="ARBA" id="ARBA00022679"/>
    </source>
</evidence>
<comment type="cofactor">
    <cofactor evidence="1">
        <name>pyridoxal 5'-phosphate</name>
        <dbReference type="ChEBI" id="CHEBI:597326"/>
    </cofactor>
</comment>
<dbReference type="Gene3D" id="1.10.260.50">
    <property type="match status" value="1"/>
</dbReference>
<dbReference type="AlphaFoldDB" id="A0A1R1PJT5"/>
<organism evidence="13 14">
    <name type="scientific">Zancudomyces culisetae</name>
    <name type="common">Gut fungus</name>
    <name type="synonym">Smittium culisetae</name>
    <dbReference type="NCBI Taxonomy" id="1213189"/>
    <lineage>
        <taxon>Eukaryota</taxon>
        <taxon>Fungi</taxon>
        <taxon>Fungi incertae sedis</taxon>
        <taxon>Zoopagomycota</taxon>
        <taxon>Kickxellomycotina</taxon>
        <taxon>Harpellomycetes</taxon>
        <taxon>Harpellales</taxon>
        <taxon>Legeriomycetaceae</taxon>
        <taxon>Zancudomyces</taxon>
    </lineage>
</organism>
<evidence type="ECO:0000256" key="8">
    <source>
        <dbReference type="ARBA" id="ARBA00023239"/>
    </source>
</evidence>
<comment type="function">
    <text evidence="9">Catalyzes the decomposition of L-selenocysteine to L-alanine and elemental selenium.</text>
</comment>
<dbReference type="PANTHER" id="PTHR11601:SF62">
    <property type="entry name" value="SELENOCYSTEINE LYASE"/>
    <property type="match status" value="1"/>
</dbReference>
<dbReference type="PIRSF" id="PIRSF005572">
    <property type="entry name" value="NifS"/>
    <property type="match status" value="1"/>
</dbReference>
<dbReference type="GO" id="GO:0046872">
    <property type="term" value="F:metal ion binding"/>
    <property type="evidence" value="ECO:0007669"/>
    <property type="project" value="UniProtKB-KW"/>
</dbReference>
<keyword evidence="8 13" id="KW-0456">Lyase</keyword>
<dbReference type="Gene3D" id="3.90.1150.10">
    <property type="entry name" value="Aspartate Aminotransferase, domain 1"/>
    <property type="match status" value="2"/>
</dbReference>
<dbReference type="Pfam" id="PF00266">
    <property type="entry name" value="Aminotran_5"/>
    <property type="match status" value="1"/>
</dbReference>
<dbReference type="EC" id="4.4.1.16" evidence="10"/>
<dbReference type="SUPFAM" id="SSF53383">
    <property type="entry name" value="PLP-dependent transferases"/>
    <property type="match status" value="1"/>
</dbReference>
<dbReference type="Proteomes" id="UP000188320">
    <property type="component" value="Unassembled WGS sequence"/>
</dbReference>
<dbReference type="EMBL" id="LSSK01000954">
    <property type="protein sequence ID" value="OMH81183.1"/>
    <property type="molecule type" value="Genomic_DNA"/>
</dbReference>
<evidence type="ECO:0000313" key="14">
    <source>
        <dbReference type="Proteomes" id="UP000188320"/>
    </source>
</evidence>
<dbReference type="InterPro" id="IPR015422">
    <property type="entry name" value="PyrdxlP-dep_Trfase_small"/>
</dbReference>
<reference evidence="14" key="1">
    <citation type="submission" date="2017-01" db="EMBL/GenBank/DDBJ databases">
        <authorList>
            <person name="Wang Y."/>
            <person name="White M."/>
            <person name="Kvist S."/>
            <person name="Moncalvo J.-M."/>
        </authorList>
    </citation>
    <scope>NUCLEOTIDE SEQUENCE [LARGE SCALE GENOMIC DNA]</scope>
    <source>
        <strain evidence="14">COL-18-3</strain>
    </source>
</reference>
<gene>
    <name evidence="13" type="ORF">AX774_g5362</name>
</gene>
<name>A0A1R1PJT5_ZANCU</name>
<comment type="similarity">
    <text evidence="3">Belongs to the class-V pyridoxal-phosphate-dependent aminotransferase family.</text>
</comment>
<evidence type="ECO:0000259" key="12">
    <source>
        <dbReference type="Pfam" id="PF00266"/>
    </source>
</evidence>
<dbReference type="InterPro" id="IPR015424">
    <property type="entry name" value="PyrdxlP-dep_Trfase"/>
</dbReference>
<feature type="domain" description="Aminotransferase class V" evidence="12">
    <location>
        <begin position="6"/>
        <end position="282"/>
    </location>
</feature>
<dbReference type="InterPro" id="IPR015421">
    <property type="entry name" value="PyrdxlP-dep_Trfase_major"/>
</dbReference>
<evidence type="ECO:0000256" key="2">
    <source>
        <dbReference type="ARBA" id="ARBA00004514"/>
    </source>
</evidence>
<protein>
    <recommendedName>
        <fullName evidence="11">Selenocysteine lyase</fullName>
        <ecNumber evidence="10">4.4.1.16</ecNumber>
    </recommendedName>
</protein>
<evidence type="ECO:0000256" key="5">
    <source>
        <dbReference type="ARBA" id="ARBA00022490"/>
    </source>
</evidence>
<evidence type="ECO:0000313" key="13">
    <source>
        <dbReference type="EMBL" id="OMH81183.1"/>
    </source>
</evidence>
<evidence type="ECO:0000256" key="4">
    <source>
        <dbReference type="ARBA" id="ARBA00011738"/>
    </source>
</evidence>
<keyword evidence="5" id="KW-0963">Cytoplasm</keyword>
<evidence type="ECO:0000256" key="1">
    <source>
        <dbReference type="ARBA" id="ARBA00001933"/>
    </source>
</evidence>
<sequence>MSSNLYFDYQATTPVDPSVSKVIYDSLKSDWGNPSSPHEFGIKAKLTIENARKQVGQLINSKATDIIFTSGGTESNNIALFSGLEHWKVQNLKKSNKALPHYIISNVEHPAVAEPVKKMVSDGLVTVSYLSTNKDGTVDTDGISMELMKHPNTIMISVMLVNNETGVINNIKRLVQLVREFEQGRERMGCGRSSGNRIFVHTDAAQAIGKIHVNVVDLDIDYLTIVGHKVYGPRIGALYAKNTGIETPVFPIVFGAGQERGYRPGTENTPMIAGLGKVSIYIIKNLYFFFLGFAFDVYLSGNHANDKEERVVSSLQDPRKLGLLLDLVTKLAENGIFIGRGSACHSGISKPSPVLTAMGVDNDTALTSLRFSVGRETSASDVDIFVSVYYQSQRSVLMDHMLNNSTSLPHASPFANLKK</sequence>
<dbReference type="GO" id="GO:0016740">
    <property type="term" value="F:transferase activity"/>
    <property type="evidence" value="ECO:0007669"/>
    <property type="project" value="UniProtKB-KW"/>
</dbReference>
<evidence type="ECO:0000256" key="3">
    <source>
        <dbReference type="ARBA" id="ARBA00009236"/>
    </source>
</evidence>
<evidence type="ECO:0000256" key="11">
    <source>
        <dbReference type="ARBA" id="ARBA00040554"/>
    </source>
</evidence>
<dbReference type="InterPro" id="IPR000192">
    <property type="entry name" value="Aminotrans_V_dom"/>
</dbReference>
<dbReference type="GO" id="GO:0051536">
    <property type="term" value="F:iron-sulfur cluster binding"/>
    <property type="evidence" value="ECO:0007669"/>
    <property type="project" value="UniProtKB-KW"/>
</dbReference>
<accession>A0A1R1PJT5</accession>
<dbReference type="OrthoDB" id="10250117at2759"/>
<evidence type="ECO:0000256" key="9">
    <source>
        <dbReference type="ARBA" id="ARBA00037407"/>
    </source>
</evidence>
<keyword evidence="14" id="KW-1185">Reference proteome</keyword>
<comment type="subcellular location">
    <subcellularLocation>
        <location evidence="2">Cytoplasm</location>
        <location evidence="2">Cytosol</location>
    </subcellularLocation>
</comment>